<evidence type="ECO:0000313" key="3">
    <source>
        <dbReference type="Proteomes" id="UP001144313"/>
    </source>
</evidence>
<feature type="domain" description="SnoaL-like" evidence="1">
    <location>
        <begin position="29"/>
        <end position="119"/>
    </location>
</feature>
<accession>A0A9W6LIJ4</accession>
<evidence type="ECO:0000259" key="1">
    <source>
        <dbReference type="Pfam" id="PF12680"/>
    </source>
</evidence>
<dbReference type="Gene3D" id="3.10.450.50">
    <property type="match status" value="1"/>
</dbReference>
<dbReference type="InterPro" id="IPR037401">
    <property type="entry name" value="SnoaL-like"/>
</dbReference>
<dbReference type="AlphaFoldDB" id="A0A9W6LIJ4"/>
<evidence type="ECO:0000313" key="2">
    <source>
        <dbReference type="EMBL" id="GLI45147.1"/>
    </source>
</evidence>
<organism evidence="2 3">
    <name type="scientific">Glycomyces algeriensis</name>
    <dbReference type="NCBI Taxonomy" id="256037"/>
    <lineage>
        <taxon>Bacteria</taxon>
        <taxon>Bacillati</taxon>
        <taxon>Actinomycetota</taxon>
        <taxon>Actinomycetes</taxon>
        <taxon>Glycomycetales</taxon>
        <taxon>Glycomycetaceae</taxon>
        <taxon>Glycomyces</taxon>
    </lineage>
</organism>
<sequence>MIPLDRTDPKQFIADFFTNFNDEVVHGGGDPGPAMDRYYTRDIVQYADGVRLDYDRLLAHIKPVRKNLVEGRFDVHEAVADGDRIAARLTISARMRKGAMIINEVYFFGRFTPDGRLAEAHQLTRTIPESSSPS</sequence>
<comment type="caution">
    <text evidence="2">The sequence shown here is derived from an EMBL/GenBank/DDBJ whole genome shotgun (WGS) entry which is preliminary data.</text>
</comment>
<dbReference type="Pfam" id="PF12680">
    <property type="entry name" value="SnoaL_2"/>
    <property type="match status" value="1"/>
</dbReference>
<dbReference type="SUPFAM" id="SSF54427">
    <property type="entry name" value="NTF2-like"/>
    <property type="match status" value="1"/>
</dbReference>
<dbReference type="InterPro" id="IPR032710">
    <property type="entry name" value="NTF2-like_dom_sf"/>
</dbReference>
<proteinExistence type="predicted"/>
<dbReference type="EMBL" id="BSDT01000001">
    <property type="protein sequence ID" value="GLI45147.1"/>
    <property type="molecule type" value="Genomic_DNA"/>
</dbReference>
<dbReference type="Proteomes" id="UP001144313">
    <property type="component" value="Unassembled WGS sequence"/>
</dbReference>
<protein>
    <recommendedName>
        <fullName evidence="1">SnoaL-like domain-containing protein</fullName>
    </recommendedName>
</protein>
<name>A0A9W6LIJ4_9ACTN</name>
<gene>
    <name evidence="2" type="ORF">GALLR39Z86_49970</name>
</gene>
<keyword evidence="3" id="KW-1185">Reference proteome</keyword>
<reference evidence="2" key="1">
    <citation type="submission" date="2022-12" db="EMBL/GenBank/DDBJ databases">
        <title>Reference genome sequencing for broad-spectrum identification of bacterial and archaeal isolates by mass spectrometry.</title>
        <authorList>
            <person name="Sekiguchi Y."/>
            <person name="Tourlousse D.M."/>
        </authorList>
    </citation>
    <scope>NUCLEOTIDE SEQUENCE</scope>
    <source>
        <strain evidence="2">LLR39Z86</strain>
    </source>
</reference>
<dbReference type="RefSeq" id="WP_270118414.1">
    <property type="nucleotide sequence ID" value="NZ_BAAAOL010000001.1"/>
</dbReference>